<dbReference type="PROSITE" id="PS51367">
    <property type="entry name" value="THAUMATIN_2"/>
    <property type="match status" value="1"/>
</dbReference>
<comment type="caution">
    <text evidence="3">The sequence shown here is derived from an EMBL/GenBank/DDBJ whole genome shotgun (WGS) entry which is preliminary data.</text>
</comment>
<proteinExistence type="inferred from homology"/>
<dbReference type="InterPro" id="IPR001938">
    <property type="entry name" value="Thaumatin"/>
</dbReference>
<dbReference type="SUPFAM" id="SSF49870">
    <property type="entry name" value="Osmotin, thaumatin-like protein"/>
    <property type="match status" value="1"/>
</dbReference>
<protein>
    <recommendedName>
        <fullName evidence="5">Thaumatin-like protein</fullName>
    </recommendedName>
</protein>
<evidence type="ECO:0000256" key="1">
    <source>
        <dbReference type="ARBA" id="ARBA00010607"/>
    </source>
</evidence>
<feature type="transmembrane region" description="Helical" evidence="2">
    <location>
        <begin position="15"/>
        <end position="33"/>
    </location>
</feature>
<accession>A0A8T2ZWG8</accession>
<keyword evidence="4" id="KW-1185">Reference proteome</keyword>
<organism evidence="3 4">
    <name type="scientific">Populus deltoides</name>
    <name type="common">Eastern poplar</name>
    <name type="synonym">Eastern cottonwood</name>
    <dbReference type="NCBI Taxonomy" id="3696"/>
    <lineage>
        <taxon>Eukaryota</taxon>
        <taxon>Viridiplantae</taxon>
        <taxon>Streptophyta</taxon>
        <taxon>Embryophyta</taxon>
        <taxon>Tracheophyta</taxon>
        <taxon>Spermatophyta</taxon>
        <taxon>Magnoliopsida</taxon>
        <taxon>eudicotyledons</taxon>
        <taxon>Gunneridae</taxon>
        <taxon>Pentapetalae</taxon>
        <taxon>rosids</taxon>
        <taxon>fabids</taxon>
        <taxon>Malpighiales</taxon>
        <taxon>Salicaceae</taxon>
        <taxon>Saliceae</taxon>
        <taxon>Populus</taxon>
    </lineage>
</organism>
<evidence type="ECO:0008006" key="5">
    <source>
        <dbReference type="Google" id="ProtNLM"/>
    </source>
</evidence>
<evidence type="ECO:0000313" key="4">
    <source>
        <dbReference type="Proteomes" id="UP000807159"/>
    </source>
</evidence>
<evidence type="ECO:0000256" key="2">
    <source>
        <dbReference type="SAM" id="Phobius"/>
    </source>
</evidence>
<feature type="non-terminal residue" evidence="3">
    <location>
        <position position="1"/>
    </location>
</feature>
<dbReference type="SMART" id="SM00205">
    <property type="entry name" value="THN"/>
    <property type="match status" value="1"/>
</dbReference>
<gene>
    <name evidence="3" type="ORF">H0E87_002809</name>
</gene>
<dbReference type="EMBL" id="JACEGQ020000001">
    <property type="protein sequence ID" value="KAH8521913.1"/>
    <property type="molecule type" value="Genomic_DNA"/>
</dbReference>
<dbReference type="Gene3D" id="2.60.110.10">
    <property type="entry name" value="Thaumatin"/>
    <property type="match status" value="1"/>
</dbReference>
<name>A0A8T2ZWG8_POPDE</name>
<keyword evidence="2" id="KW-0472">Membrane</keyword>
<dbReference type="Pfam" id="PF00314">
    <property type="entry name" value="Thaumatin"/>
    <property type="match status" value="1"/>
</dbReference>
<dbReference type="InterPro" id="IPR037176">
    <property type="entry name" value="Osmotin/thaumatin-like_sf"/>
</dbReference>
<reference evidence="3" key="1">
    <citation type="journal article" date="2021" name="J. Hered.">
        <title>Genome Assembly of Salicaceae Populus deltoides (Eastern Cottonwood) I-69 Based on Nanopore Sequencing and Hi-C Technologies.</title>
        <authorList>
            <person name="Bai S."/>
            <person name="Wu H."/>
            <person name="Zhang J."/>
            <person name="Pan Z."/>
            <person name="Zhao W."/>
            <person name="Li Z."/>
            <person name="Tong C."/>
        </authorList>
    </citation>
    <scope>NUCLEOTIDE SEQUENCE</scope>
    <source>
        <tissue evidence="3">Leaf</tissue>
    </source>
</reference>
<comment type="similarity">
    <text evidence="1">Belongs to the thaumatin family.</text>
</comment>
<keyword evidence="2" id="KW-1133">Transmembrane helix</keyword>
<sequence>SPGGGRHGTLMSHLAPPWLAFGAELIVTLMLMARANVRLVNGDCNRVLKCQGYGSSTKYPGRMCINQPNNLDFLEISLVDGFNIPMDFSPTSGACRGIRCAANINGECPKELRATGGCSNPCTAYKTNEYCCTNGPGSCGPNNFS</sequence>
<keyword evidence="2" id="KW-0812">Transmembrane</keyword>
<dbReference type="AlphaFoldDB" id="A0A8T2ZWG8"/>
<feature type="non-terminal residue" evidence="3">
    <location>
        <position position="145"/>
    </location>
</feature>
<dbReference type="PANTHER" id="PTHR31048">
    <property type="entry name" value="OS03G0233200 PROTEIN"/>
    <property type="match status" value="1"/>
</dbReference>
<dbReference type="Proteomes" id="UP000807159">
    <property type="component" value="Chromosome 1"/>
</dbReference>
<dbReference type="PRINTS" id="PR00347">
    <property type="entry name" value="THAUMATIN"/>
</dbReference>
<evidence type="ECO:0000313" key="3">
    <source>
        <dbReference type="EMBL" id="KAH8521913.1"/>
    </source>
</evidence>